<comment type="caution">
    <text evidence="2">The sequence shown here is derived from an EMBL/GenBank/DDBJ whole genome shotgun (WGS) entry which is preliminary data.</text>
</comment>
<evidence type="ECO:0000313" key="3">
    <source>
        <dbReference type="Proteomes" id="UP000289792"/>
    </source>
</evidence>
<feature type="transmembrane region" description="Helical" evidence="1">
    <location>
        <begin position="143"/>
        <end position="162"/>
    </location>
</feature>
<protein>
    <submittedName>
        <fullName evidence="2">Uncharacterized protein</fullName>
    </submittedName>
</protein>
<accession>A0A4Q0XFK2</accession>
<keyword evidence="1" id="KW-0812">Transmembrane</keyword>
<dbReference type="EMBL" id="SDDZ01000013">
    <property type="protein sequence ID" value="RXJ45469.1"/>
    <property type="molecule type" value="Genomic_DNA"/>
</dbReference>
<feature type="transmembrane region" description="Helical" evidence="1">
    <location>
        <begin position="12"/>
        <end position="29"/>
    </location>
</feature>
<keyword evidence="1" id="KW-1133">Transmembrane helix</keyword>
<keyword evidence="3" id="KW-1185">Reference proteome</keyword>
<dbReference type="OrthoDB" id="880914at2"/>
<dbReference type="AlphaFoldDB" id="A0A4Q0XFK2"/>
<sequence length="169" mass="19442">MTKKEPKQIFQKSLLACVLIIGFGIYLFLRGNKEKAQFDNVTGKIDYYDKTFGEINYRGKGNHRFIRIMEFPLIFDIFVGKASGDFGPNFEKLDNLKIGDEITIYYANKTLLQKKQDYRFNKSVQFIDKDGEAYFIRGNKDAYGGYFFIGIGVVIAIALVILKQTGRIE</sequence>
<evidence type="ECO:0000256" key="1">
    <source>
        <dbReference type="SAM" id="Phobius"/>
    </source>
</evidence>
<name>A0A4Q0XFK2_9FLAO</name>
<dbReference type="Proteomes" id="UP000289792">
    <property type="component" value="Unassembled WGS sequence"/>
</dbReference>
<proteinExistence type="predicted"/>
<dbReference type="RefSeq" id="WP_129018473.1">
    <property type="nucleotide sequence ID" value="NZ_SDDZ01000013.1"/>
</dbReference>
<keyword evidence="1" id="KW-0472">Membrane</keyword>
<organism evidence="2 3">
    <name type="scientific">Gelidibacter gilvus</name>
    <dbReference type="NCBI Taxonomy" id="59602"/>
    <lineage>
        <taxon>Bacteria</taxon>
        <taxon>Pseudomonadati</taxon>
        <taxon>Bacteroidota</taxon>
        <taxon>Flavobacteriia</taxon>
        <taxon>Flavobacteriales</taxon>
        <taxon>Flavobacteriaceae</taxon>
        <taxon>Gelidibacter</taxon>
    </lineage>
</organism>
<evidence type="ECO:0000313" key="2">
    <source>
        <dbReference type="EMBL" id="RXJ45469.1"/>
    </source>
</evidence>
<reference evidence="2 3" key="1">
    <citation type="submission" date="2019-01" db="EMBL/GenBank/DDBJ databases">
        <title>Genome sequence of the Antarctic species Gelidibacter gilvus ACAM 158(T).</title>
        <authorList>
            <person name="Bowman J.P."/>
        </authorList>
    </citation>
    <scope>NUCLEOTIDE SEQUENCE [LARGE SCALE GENOMIC DNA]</scope>
    <source>
        <strain evidence="2 3">IC158</strain>
    </source>
</reference>
<gene>
    <name evidence="2" type="ORF">ESZ48_15780</name>
</gene>